<gene>
    <name evidence="6" type="ORF">RFULGI_LOCUS1470</name>
</gene>
<dbReference type="Gene3D" id="1.10.510.10">
    <property type="entry name" value="Transferase(Phosphotransferase) domain 1"/>
    <property type="match status" value="1"/>
</dbReference>
<evidence type="ECO:0000256" key="2">
    <source>
        <dbReference type="ARBA" id="ARBA00022741"/>
    </source>
</evidence>
<dbReference type="GO" id="GO:0004674">
    <property type="term" value="F:protein serine/threonine kinase activity"/>
    <property type="evidence" value="ECO:0007669"/>
    <property type="project" value="TreeGrafter"/>
</dbReference>
<dbReference type="InterPro" id="IPR001245">
    <property type="entry name" value="Ser-Thr/Tyr_kinase_cat_dom"/>
</dbReference>
<organism evidence="6 7">
    <name type="scientific">Racocetra fulgida</name>
    <dbReference type="NCBI Taxonomy" id="60492"/>
    <lineage>
        <taxon>Eukaryota</taxon>
        <taxon>Fungi</taxon>
        <taxon>Fungi incertae sedis</taxon>
        <taxon>Mucoromycota</taxon>
        <taxon>Glomeromycotina</taxon>
        <taxon>Glomeromycetes</taxon>
        <taxon>Diversisporales</taxon>
        <taxon>Gigasporaceae</taxon>
        <taxon>Racocetra</taxon>
    </lineage>
</organism>
<dbReference type="AlphaFoldDB" id="A0A9N8WD72"/>
<dbReference type="PANTHER" id="PTHR44329">
    <property type="entry name" value="SERINE/THREONINE-PROTEIN KINASE TNNI3K-RELATED"/>
    <property type="match status" value="1"/>
</dbReference>
<dbReference type="Pfam" id="PF07714">
    <property type="entry name" value="PK_Tyr_Ser-Thr"/>
    <property type="match status" value="1"/>
</dbReference>
<proteinExistence type="predicted"/>
<dbReference type="InterPro" id="IPR051681">
    <property type="entry name" value="Ser/Thr_Kinases-Pseudokinases"/>
</dbReference>
<sequence>ERSMEGLQLVGFKEQHLHSVQDYLSALKLILAINNKTHYLDGYVAPIVADWSGQLFIRKILYQKSPPQEIMPFLPMLGLEYINKFNKWTSGNEFIDKLLRTTQVNPKHYYNVWEWIPYTQFMDIQFLDKGGFSTIESAIWLEGPRNITSNSLKSTIRNPNKKIVLKKLLNSRNNSKELAKELQIIHTYKDIVIAEIYGISQHPETGDYIIVMKYYENGDLKSLQHKTKLTWKEILILLGGINYGLETIHNAGFVHRDLHPGNIFPEIKDEFVYTALDVGFSIDFNKTSTSSKMYGIIPYVAPEVFLNGSYTKESDIYSFGIIMSEIVSGRPAFADRKHDLVLISEICNGKRPEVPQEIPGMYVELVNQCLSAEPSKRPSLEEISEKLKIWINEGTVIKEFDDNQINTKPLNQYHSGAIYKCDPRELMENTVYCENEDINSFTKESNLECVQDNSLKFGKNNGKCDPKELIEFIVYCENEDVDNFIKESNLKWIPYKSFSEIKEIGKALKQMHIPEDAISNMINERPKIKEINELLDHWNLILNYGPKYPEYKPGGYASLDDPFRYYKKEDSHHARLDAIEERRIVENKFSDYGSEFEEYKKQRYLEYDGNIGRNYYSYFDSYEERKQIQNEFLESDRINKSTNISTQIYESSVCTKWNFKQSISQALESLSVKG</sequence>
<evidence type="ECO:0000256" key="1">
    <source>
        <dbReference type="ARBA" id="ARBA00022679"/>
    </source>
</evidence>
<name>A0A9N8WD72_9GLOM</name>
<feature type="domain" description="Protein kinase" evidence="5">
    <location>
        <begin position="121"/>
        <end position="391"/>
    </location>
</feature>
<accession>A0A9N8WD72</accession>
<evidence type="ECO:0000259" key="5">
    <source>
        <dbReference type="PROSITE" id="PS50011"/>
    </source>
</evidence>
<protein>
    <submittedName>
        <fullName evidence="6">6790_t:CDS:1</fullName>
    </submittedName>
</protein>
<dbReference type="Proteomes" id="UP000789396">
    <property type="component" value="Unassembled WGS sequence"/>
</dbReference>
<evidence type="ECO:0000256" key="3">
    <source>
        <dbReference type="ARBA" id="ARBA00022777"/>
    </source>
</evidence>
<keyword evidence="2" id="KW-0547">Nucleotide-binding</keyword>
<dbReference type="InterPro" id="IPR011009">
    <property type="entry name" value="Kinase-like_dom_sf"/>
</dbReference>
<dbReference type="GO" id="GO:0005524">
    <property type="term" value="F:ATP binding"/>
    <property type="evidence" value="ECO:0007669"/>
    <property type="project" value="UniProtKB-KW"/>
</dbReference>
<keyword evidence="1" id="KW-0808">Transferase</keyword>
<dbReference type="PROSITE" id="PS50011">
    <property type="entry name" value="PROTEIN_KINASE_DOM"/>
    <property type="match status" value="1"/>
</dbReference>
<evidence type="ECO:0000313" key="7">
    <source>
        <dbReference type="Proteomes" id="UP000789396"/>
    </source>
</evidence>
<feature type="non-terminal residue" evidence="6">
    <location>
        <position position="674"/>
    </location>
</feature>
<evidence type="ECO:0000256" key="4">
    <source>
        <dbReference type="ARBA" id="ARBA00022840"/>
    </source>
</evidence>
<dbReference type="InterPro" id="IPR000719">
    <property type="entry name" value="Prot_kinase_dom"/>
</dbReference>
<dbReference type="SUPFAM" id="SSF56112">
    <property type="entry name" value="Protein kinase-like (PK-like)"/>
    <property type="match status" value="1"/>
</dbReference>
<reference evidence="6" key="1">
    <citation type="submission" date="2021-06" db="EMBL/GenBank/DDBJ databases">
        <authorList>
            <person name="Kallberg Y."/>
            <person name="Tangrot J."/>
            <person name="Rosling A."/>
        </authorList>
    </citation>
    <scope>NUCLEOTIDE SEQUENCE</scope>
    <source>
        <strain evidence="6">IN212</strain>
    </source>
</reference>
<dbReference type="OrthoDB" id="4062651at2759"/>
<dbReference type="EMBL" id="CAJVPZ010000905">
    <property type="protein sequence ID" value="CAG8479376.1"/>
    <property type="molecule type" value="Genomic_DNA"/>
</dbReference>
<evidence type="ECO:0000313" key="6">
    <source>
        <dbReference type="EMBL" id="CAG8479376.1"/>
    </source>
</evidence>
<keyword evidence="3" id="KW-0418">Kinase</keyword>
<keyword evidence="4" id="KW-0067">ATP-binding</keyword>
<keyword evidence="7" id="KW-1185">Reference proteome</keyword>
<dbReference type="PANTHER" id="PTHR44329:SF288">
    <property type="entry name" value="MITOGEN-ACTIVATED PROTEIN KINASE KINASE KINASE 20"/>
    <property type="match status" value="1"/>
</dbReference>
<comment type="caution">
    <text evidence="6">The sequence shown here is derived from an EMBL/GenBank/DDBJ whole genome shotgun (WGS) entry which is preliminary data.</text>
</comment>